<dbReference type="InterPro" id="IPR032675">
    <property type="entry name" value="LRR_dom_sf"/>
</dbReference>
<proteinExistence type="predicted"/>
<name>A0AAD8MJE9_9APIA</name>
<dbReference type="InterPro" id="IPR044974">
    <property type="entry name" value="Disease_R_plants"/>
</dbReference>
<protein>
    <recommendedName>
        <fullName evidence="2">Disease resistance R13L4/SHOC-2-like LRR domain-containing protein</fullName>
    </recommendedName>
</protein>
<dbReference type="Proteomes" id="UP001237642">
    <property type="component" value="Unassembled WGS sequence"/>
</dbReference>
<organism evidence="3 4">
    <name type="scientific">Heracleum sosnowskyi</name>
    <dbReference type="NCBI Taxonomy" id="360622"/>
    <lineage>
        <taxon>Eukaryota</taxon>
        <taxon>Viridiplantae</taxon>
        <taxon>Streptophyta</taxon>
        <taxon>Embryophyta</taxon>
        <taxon>Tracheophyta</taxon>
        <taxon>Spermatophyta</taxon>
        <taxon>Magnoliopsida</taxon>
        <taxon>eudicotyledons</taxon>
        <taxon>Gunneridae</taxon>
        <taxon>Pentapetalae</taxon>
        <taxon>asterids</taxon>
        <taxon>campanulids</taxon>
        <taxon>Apiales</taxon>
        <taxon>Apiaceae</taxon>
        <taxon>Apioideae</taxon>
        <taxon>apioid superclade</taxon>
        <taxon>Tordylieae</taxon>
        <taxon>Tordyliinae</taxon>
        <taxon>Heracleum</taxon>
    </lineage>
</organism>
<reference evidence="3" key="1">
    <citation type="submission" date="2023-02" db="EMBL/GenBank/DDBJ databases">
        <title>Genome of toxic invasive species Heracleum sosnowskyi carries increased number of genes despite the absence of recent whole-genome duplications.</title>
        <authorList>
            <person name="Schelkunov M."/>
            <person name="Shtratnikova V."/>
            <person name="Makarenko M."/>
            <person name="Klepikova A."/>
            <person name="Omelchenko D."/>
            <person name="Novikova G."/>
            <person name="Obukhova E."/>
            <person name="Bogdanov V."/>
            <person name="Penin A."/>
            <person name="Logacheva M."/>
        </authorList>
    </citation>
    <scope>NUCLEOTIDE SEQUENCE</scope>
    <source>
        <strain evidence="3">Hsosn_3</strain>
        <tissue evidence="3">Leaf</tissue>
    </source>
</reference>
<keyword evidence="4" id="KW-1185">Reference proteome</keyword>
<dbReference type="PANTHER" id="PTHR23155">
    <property type="entry name" value="DISEASE RESISTANCE PROTEIN RP"/>
    <property type="match status" value="1"/>
</dbReference>
<evidence type="ECO:0000256" key="1">
    <source>
        <dbReference type="ARBA" id="ARBA00022737"/>
    </source>
</evidence>
<evidence type="ECO:0000259" key="2">
    <source>
        <dbReference type="Pfam" id="PF23598"/>
    </source>
</evidence>
<evidence type="ECO:0000313" key="4">
    <source>
        <dbReference type="Proteomes" id="UP001237642"/>
    </source>
</evidence>
<dbReference type="InterPro" id="IPR055414">
    <property type="entry name" value="LRR_R13L4/SHOC2-like"/>
</dbReference>
<feature type="domain" description="Disease resistance R13L4/SHOC-2-like LRR" evidence="2">
    <location>
        <begin position="40"/>
        <end position="201"/>
    </location>
</feature>
<comment type="caution">
    <text evidence="3">The sequence shown here is derived from an EMBL/GenBank/DDBJ whole genome shotgun (WGS) entry which is preliminary data.</text>
</comment>
<gene>
    <name evidence="3" type="ORF">POM88_031225</name>
</gene>
<dbReference type="SUPFAM" id="SSF52058">
    <property type="entry name" value="L domain-like"/>
    <property type="match status" value="1"/>
</dbReference>
<dbReference type="EMBL" id="JAUIZM010000007">
    <property type="protein sequence ID" value="KAK1375032.1"/>
    <property type="molecule type" value="Genomic_DNA"/>
</dbReference>
<reference evidence="3" key="2">
    <citation type="submission" date="2023-05" db="EMBL/GenBank/DDBJ databases">
        <authorList>
            <person name="Schelkunov M.I."/>
        </authorList>
    </citation>
    <scope>NUCLEOTIDE SEQUENCE</scope>
    <source>
        <strain evidence="3">Hsosn_3</strain>
        <tissue evidence="3">Leaf</tissue>
    </source>
</reference>
<dbReference type="AlphaFoldDB" id="A0AAD8MJE9"/>
<dbReference type="PANTHER" id="PTHR23155:SF1185">
    <property type="entry name" value="DISEASE RESISTANCE RPP8-LIKE PROTEIN 3-RELATED"/>
    <property type="match status" value="1"/>
</dbReference>
<dbReference type="Pfam" id="PF23598">
    <property type="entry name" value="LRR_14"/>
    <property type="match status" value="1"/>
</dbReference>
<dbReference type="Gene3D" id="3.80.10.10">
    <property type="entry name" value="Ribonuclease Inhibitor"/>
    <property type="match status" value="1"/>
</dbReference>
<keyword evidence="1" id="KW-0677">Repeat</keyword>
<sequence length="231" mass="27335">MLPSPESKSCRDVSRILSIYSYDDSHRSSFNAFDEYVIRQLRSLLFFRNYKSSLREWPGKILCLKKFKLLRVLMLTDFDFRNSKCSPLRTVGKLVYFKYLSFLNSSLEELPSSVGDLKNLQTLDIRVRGDINIPNVLWKLTQLRHLYFPLHKIRKQDAVKKLRLHGLNELELMRYFDTTFCETNDLMTLRKLRVFHGRVIVKDLEELMTTVISRGSSLELFWLNVSSRKIL</sequence>
<accession>A0AAD8MJE9</accession>
<dbReference type="GO" id="GO:0098542">
    <property type="term" value="P:defense response to other organism"/>
    <property type="evidence" value="ECO:0007669"/>
    <property type="project" value="TreeGrafter"/>
</dbReference>
<evidence type="ECO:0000313" key="3">
    <source>
        <dbReference type="EMBL" id="KAK1375032.1"/>
    </source>
</evidence>